<feature type="transmembrane region" description="Helical" evidence="1">
    <location>
        <begin position="31"/>
        <end position="51"/>
    </location>
</feature>
<dbReference type="STRING" id="313367.JSE7799_03524"/>
<keyword evidence="1" id="KW-0472">Membrane</keyword>
<evidence type="ECO:0000313" key="2">
    <source>
        <dbReference type="EMBL" id="CUH40787.1"/>
    </source>
</evidence>
<dbReference type="AlphaFoldDB" id="A0A0M7BDA5"/>
<reference evidence="2 3" key="1">
    <citation type="submission" date="2015-09" db="EMBL/GenBank/DDBJ databases">
        <authorList>
            <person name="Jackson K.R."/>
            <person name="Lunt B.L."/>
            <person name="Fisher J.N.B."/>
            <person name="Gardner A.V."/>
            <person name="Bailey M.E."/>
            <person name="Deus L.M."/>
            <person name="Earl A.S."/>
            <person name="Gibby P.D."/>
            <person name="Hartmann K.A."/>
            <person name="Liu J.E."/>
            <person name="Manci A.M."/>
            <person name="Nielsen D.A."/>
            <person name="Solomon M.B."/>
            <person name="Breakwell D.P."/>
            <person name="Burnett S.H."/>
            <person name="Grose J.H."/>
        </authorList>
    </citation>
    <scope>NUCLEOTIDE SEQUENCE [LARGE SCALE GENOMIC DNA]</scope>
    <source>
        <strain evidence="2 3">CECT 7799</strain>
    </source>
</reference>
<proteinExistence type="predicted"/>
<accession>A0A0M7BDA5</accession>
<sequence>MRNETAGKEVEMSKTIKQGWLRIEREPLTDIVGGVWLVTLLLGLLHLPSVIA</sequence>
<organism evidence="2 3">
    <name type="scientific">Jannaschia seosinensis</name>
    <dbReference type="NCBI Taxonomy" id="313367"/>
    <lineage>
        <taxon>Bacteria</taxon>
        <taxon>Pseudomonadati</taxon>
        <taxon>Pseudomonadota</taxon>
        <taxon>Alphaproteobacteria</taxon>
        <taxon>Rhodobacterales</taxon>
        <taxon>Roseobacteraceae</taxon>
        <taxon>Jannaschia</taxon>
    </lineage>
</organism>
<dbReference type="EMBL" id="CYPR01000231">
    <property type="protein sequence ID" value="CUH40787.1"/>
    <property type="molecule type" value="Genomic_DNA"/>
</dbReference>
<keyword evidence="1" id="KW-0812">Transmembrane</keyword>
<keyword evidence="3" id="KW-1185">Reference proteome</keyword>
<name>A0A0M7BDA5_9RHOB</name>
<gene>
    <name evidence="2" type="ORF">JSE7799_03524</name>
</gene>
<keyword evidence="1" id="KW-1133">Transmembrane helix</keyword>
<evidence type="ECO:0000256" key="1">
    <source>
        <dbReference type="SAM" id="Phobius"/>
    </source>
</evidence>
<evidence type="ECO:0000313" key="3">
    <source>
        <dbReference type="Proteomes" id="UP000049455"/>
    </source>
</evidence>
<dbReference type="Proteomes" id="UP000049455">
    <property type="component" value="Unassembled WGS sequence"/>
</dbReference>
<protein>
    <submittedName>
        <fullName evidence="2">Uncharacterized protein</fullName>
    </submittedName>
</protein>